<dbReference type="RefSeq" id="WP_424606194.1">
    <property type="nucleotide sequence ID" value="NZ_JBNAVA010000012.1"/>
</dbReference>
<feature type="domain" description="Oxidoreductase molybdopterin-binding" evidence="1">
    <location>
        <begin position="25"/>
        <end position="163"/>
    </location>
</feature>
<evidence type="ECO:0000313" key="2">
    <source>
        <dbReference type="EMBL" id="PMP69569.1"/>
    </source>
</evidence>
<dbReference type="InterPro" id="IPR036374">
    <property type="entry name" value="OxRdtase_Mopterin-bd_sf"/>
</dbReference>
<comment type="caution">
    <text evidence="2">The sequence shown here is derived from an EMBL/GenBank/DDBJ whole genome shotgun (WGS) entry which is preliminary data.</text>
</comment>
<gene>
    <name evidence="2" type="ORF">C0187_06700</name>
</gene>
<dbReference type="AlphaFoldDB" id="A0A2J6WGV1"/>
<dbReference type="Gene3D" id="3.90.420.10">
    <property type="entry name" value="Oxidoreductase, molybdopterin-binding domain"/>
    <property type="match status" value="1"/>
</dbReference>
<name>A0A2J6WGV1_9BACT</name>
<sequence>MGYLKNIKCPIFNAEGLKPKDLPPIEEYYIEIGGNTDKAGKYLLKDFLSNFEKRVVNCRLTSVSRFSVRANWGGVLWSDFIKWIGDVNYKYVYFESYGKYVTVVHREDLSNERILICDEVEGEPLEFTYGGPIRMVIPNLWGYKSCKWLKRIFFIDEYIVGFWESRGYDDRGLIEPCVLLDVNTGNFKKIKGGEVLDF</sequence>
<evidence type="ECO:0000259" key="1">
    <source>
        <dbReference type="Pfam" id="PF00174"/>
    </source>
</evidence>
<evidence type="ECO:0000313" key="3">
    <source>
        <dbReference type="Proteomes" id="UP000242881"/>
    </source>
</evidence>
<proteinExistence type="predicted"/>
<dbReference type="PANTHER" id="PTHR43032:SF4">
    <property type="entry name" value="OXIDOREDUCTASE MOLYBDOPTERIN-BINDING DOMAIN-CONTAINING PROTEIN"/>
    <property type="match status" value="1"/>
</dbReference>
<dbReference type="EMBL" id="PNIN01000069">
    <property type="protein sequence ID" value="PMP69569.1"/>
    <property type="molecule type" value="Genomic_DNA"/>
</dbReference>
<organism evidence="2 3">
    <name type="scientific">Calditerrivibrio nitroreducens</name>
    <dbReference type="NCBI Taxonomy" id="477976"/>
    <lineage>
        <taxon>Bacteria</taxon>
        <taxon>Pseudomonadati</taxon>
        <taxon>Deferribacterota</taxon>
        <taxon>Deferribacteres</taxon>
        <taxon>Deferribacterales</taxon>
        <taxon>Calditerrivibrionaceae</taxon>
    </lineage>
</organism>
<dbReference type="SUPFAM" id="SSF56524">
    <property type="entry name" value="Oxidoreductase molybdopterin-binding domain"/>
    <property type="match status" value="1"/>
</dbReference>
<dbReference type="Pfam" id="PF00174">
    <property type="entry name" value="Oxidored_molyb"/>
    <property type="match status" value="1"/>
</dbReference>
<dbReference type="InterPro" id="IPR000572">
    <property type="entry name" value="OxRdtase_Mopterin-bd_dom"/>
</dbReference>
<dbReference type="PANTHER" id="PTHR43032">
    <property type="entry name" value="PROTEIN-METHIONINE-SULFOXIDE REDUCTASE"/>
    <property type="match status" value="1"/>
</dbReference>
<dbReference type="Proteomes" id="UP000242881">
    <property type="component" value="Unassembled WGS sequence"/>
</dbReference>
<reference evidence="2 3" key="1">
    <citation type="submission" date="2018-01" db="EMBL/GenBank/DDBJ databases">
        <title>Metagenomic assembled genomes from two thermal pools in the Uzon Caldera, Kamchatka, Russia.</title>
        <authorList>
            <person name="Wilkins L."/>
            <person name="Ettinger C."/>
        </authorList>
    </citation>
    <scope>NUCLEOTIDE SEQUENCE [LARGE SCALE GENOMIC DNA]</scope>
    <source>
        <strain evidence="2">ZAV-05</strain>
    </source>
</reference>
<accession>A0A2J6WGV1</accession>
<protein>
    <submittedName>
        <fullName evidence="2">Oxidoreductase</fullName>
    </submittedName>
</protein>